<feature type="transmembrane region" description="Helical" evidence="2">
    <location>
        <begin position="151"/>
        <end position="168"/>
    </location>
</feature>
<feature type="domain" description="Prepilin type IV endopeptidase peptidase" evidence="3">
    <location>
        <begin position="27"/>
        <end position="136"/>
    </location>
</feature>
<evidence type="ECO:0000313" key="5">
    <source>
        <dbReference type="Proteomes" id="UP000238083"/>
    </source>
</evidence>
<sequence length="169" mass="17454">MAAGAVLAVGATLTIGERPALLLYVYLGAVLLPLLVCDMRLHRLPTCFIAPAYPVAAVAFLADAVMTGEWSRLLHAVLGCAVLGGVYLVLCAMPGGLMGLGDVRLAGVLGAALAWISWEALLIGALGAFVLSFLVGLPQLLLRRTRLQSRVAFGPYMLLASVLAVAAGA</sequence>
<keyword evidence="2" id="KW-0472">Membrane</keyword>
<proteinExistence type="inferred from homology"/>
<dbReference type="Pfam" id="PF01478">
    <property type="entry name" value="Peptidase_A24"/>
    <property type="match status" value="1"/>
</dbReference>
<name>A0A2T0QWQ0_9ACTN</name>
<comment type="similarity">
    <text evidence="1">Belongs to the peptidase A24 family.</text>
</comment>
<dbReference type="Proteomes" id="UP000238083">
    <property type="component" value="Unassembled WGS sequence"/>
</dbReference>
<evidence type="ECO:0000313" key="4">
    <source>
        <dbReference type="EMBL" id="PRY09895.1"/>
    </source>
</evidence>
<gene>
    <name evidence="4" type="ORF">CLV37_1193</name>
</gene>
<dbReference type="GO" id="GO:0005886">
    <property type="term" value="C:plasma membrane"/>
    <property type="evidence" value="ECO:0007669"/>
    <property type="project" value="TreeGrafter"/>
</dbReference>
<dbReference type="InterPro" id="IPR050882">
    <property type="entry name" value="Prepilin_peptidase/N-MTase"/>
</dbReference>
<evidence type="ECO:0000259" key="3">
    <source>
        <dbReference type="Pfam" id="PF01478"/>
    </source>
</evidence>
<protein>
    <submittedName>
        <fullName evidence="4">Type IV leader peptidase family protein</fullName>
    </submittedName>
</protein>
<reference evidence="4 5" key="1">
    <citation type="submission" date="2018-03" db="EMBL/GenBank/DDBJ databases">
        <title>Genomic Encyclopedia of Archaeal and Bacterial Type Strains, Phase II (KMG-II): from individual species to whole genera.</title>
        <authorList>
            <person name="Goeker M."/>
        </authorList>
    </citation>
    <scope>NUCLEOTIDE SEQUENCE [LARGE SCALE GENOMIC DNA]</scope>
    <source>
        <strain evidence="4 5">DSM 19711</strain>
    </source>
</reference>
<dbReference type="PANTHER" id="PTHR30487:SF0">
    <property type="entry name" value="PREPILIN LEADER PEPTIDASE_N-METHYLTRANSFERASE-RELATED"/>
    <property type="match status" value="1"/>
</dbReference>
<dbReference type="EMBL" id="PVZF01000019">
    <property type="protein sequence ID" value="PRY09895.1"/>
    <property type="molecule type" value="Genomic_DNA"/>
</dbReference>
<dbReference type="GO" id="GO:0006465">
    <property type="term" value="P:signal peptide processing"/>
    <property type="evidence" value="ECO:0007669"/>
    <property type="project" value="TreeGrafter"/>
</dbReference>
<keyword evidence="5" id="KW-1185">Reference proteome</keyword>
<keyword evidence="2" id="KW-1133">Transmembrane helix</keyword>
<feature type="transmembrane region" description="Helical" evidence="2">
    <location>
        <begin position="20"/>
        <end position="36"/>
    </location>
</feature>
<dbReference type="InterPro" id="IPR000045">
    <property type="entry name" value="Prepilin_IV_endopep_pep"/>
</dbReference>
<evidence type="ECO:0000256" key="2">
    <source>
        <dbReference type="SAM" id="Phobius"/>
    </source>
</evidence>
<keyword evidence="2" id="KW-0812">Transmembrane</keyword>
<feature type="transmembrane region" description="Helical" evidence="2">
    <location>
        <begin position="122"/>
        <end position="142"/>
    </location>
</feature>
<accession>A0A2T0QWQ0</accession>
<organism evidence="4 5">
    <name type="scientific">Kineococcus rhizosphaerae</name>
    <dbReference type="NCBI Taxonomy" id="559628"/>
    <lineage>
        <taxon>Bacteria</taxon>
        <taxon>Bacillati</taxon>
        <taxon>Actinomycetota</taxon>
        <taxon>Actinomycetes</taxon>
        <taxon>Kineosporiales</taxon>
        <taxon>Kineosporiaceae</taxon>
        <taxon>Kineococcus</taxon>
    </lineage>
</organism>
<feature type="transmembrane region" description="Helical" evidence="2">
    <location>
        <begin position="73"/>
        <end position="90"/>
    </location>
</feature>
<dbReference type="AlphaFoldDB" id="A0A2T0QWQ0"/>
<dbReference type="PANTHER" id="PTHR30487">
    <property type="entry name" value="TYPE 4 PREPILIN-LIKE PROTEINS LEADER PEPTIDE-PROCESSING ENZYME"/>
    <property type="match status" value="1"/>
</dbReference>
<dbReference type="GO" id="GO:0004190">
    <property type="term" value="F:aspartic-type endopeptidase activity"/>
    <property type="evidence" value="ECO:0007669"/>
    <property type="project" value="InterPro"/>
</dbReference>
<comment type="caution">
    <text evidence="4">The sequence shown here is derived from an EMBL/GenBank/DDBJ whole genome shotgun (WGS) entry which is preliminary data.</text>
</comment>
<evidence type="ECO:0000256" key="1">
    <source>
        <dbReference type="ARBA" id="ARBA00005801"/>
    </source>
</evidence>
<dbReference type="Gene3D" id="1.20.120.1220">
    <property type="match status" value="1"/>
</dbReference>